<gene>
    <name evidence="1" type="ORF">KSP40_PGU004638</name>
</gene>
<protein>
    <submittedName>
        <fullName evidence="1">Uncharacterized protein</fullName>
    </submittedName>
</protein>
<proteinExistence type="predicted"/>
<keyword evidence="2" id="KW-1185">Reference proteome</keyword>
<name>A0ABR2LKW6_9ASPA</name>
<sequence length="114" mass="12981">MPVGRQLKPSIPIDNRNAAIIDLLTIDATHTMLIRMTASDREASLACVCDLRLHRSFSLHKMPLCVPTTSLIGICVSLPHCRPHEHPMRCPEHDGPSFTRLWQQRRALQTLFIY</sequence>
<evidence type="ECO:0000313" key="2">
    <source>
        <dbReference type="Proteomes" id="UP001412067"/>
    </source>
</evidence>
<reference evidence="1 2" key="1">
    <citation type="journal article" date="2022" name="Nat. Plants">
        <title>Genomes of leafy and leafless Platanthera orchids illuminate the evolution of mycoheterotrophy.</title>
        <authorList>
            <person name="Li M.H."/>
            <person name="Liu K.W."/>
            <person name="Li Z."/>
            <person name="Lu H.C."/>
            <person name="Ye Q.L."/>
            <person name="Zhang D."/>
            <person name="Wang J.Y."/>
            <person name="Li Y.F."/>
            <person name="Zhong Z.M."/>
            <person name="Liu X."/>
            <person name="Yu X."/>
            <person name="Liu D.K."/>
            <person name="Tu X.D."/>
            <person name="Liu B."/>
            <person name="Hao Y."/>
            <person name="Liao X.Y."/>
            <person name="Jiang Y.T."/>
            <person name="Sun W.H."/>
            <person name="Chen J."/>
            <person name="Chen Y.Q."/>
            <person name="Ai Y."/>
            <person name="Zhai J.W."/>
            <person name="Wu S.S."/>
            <person name="Zhou Z."/>
            <person name="Hsiao Y.Y."/>
            <person name="Wu W.L."/>
            <person name="Chen Y.Y."/>
            <person name="Lin Y.F."/>
            <person name="Hsu J.L."/>
            <person name="Li C.Y."/>
            <person name="Wang Z.W."/>
            <person name="Zhao X."/>
            <person name="Zhong W.Y."/>
            <person name="Ma X.K."/>
            <person name="Ma L."/>
            <person name="Huang J."/>
            <person name="Chen G.Z."/>
            <person name="Huang M.Z."/>
            <person name="Huang L."/>
            <person name="Peng D.H."/>
            <person name="Luo Y.B."/>
            <person name="Zou S.Q."/>
            <person name="Chen S.P."/>
            <person name="Lan S."/>
            <person name="Tsai W.C."/>
            <person name="Van de Peer Y."/>
            <person name="Liu Z.J."/>
        </authorList>
    </citation>
    <scope>NUCLEOTIDE SEQUENCE [LARGE SCALE GENOMIC DNA]</scope>
    <source>
        <strain evidence="1">Lor288</strain>
    </source>
</reference>
<dbReference type="Proteomes" id="UP001412067">
    <property type="component" value="Unassembled WGS sequence"/>
</dbReference>
<comment type="caution">
    <text evidence="1">The sequence shown here is derived from an EMBL/GenBank/DDBJ whole genome shotgun (WGS) entry which is preliminary data.</text>
</comment>
<evidence type="ECO:0000313" key="1">
    <source>
        <dbReference type="EMBL" id="KAK8943791.1"/>
    </source>
</evidence>
<dbReference type="EMBL" id="JBBWWR010000018">
    <property type="protein sequence ID" value="KAK8943791.1"/>
    <property type="molecule type" value="Genomic_DNA"/>
</dbReference>
<organism evidence="1 2">
    <name type="scientific">Platanthera guangdongensis</name>
    <dbReference type="NCBI Taxonomy" id="2320717"/>
    <lineage>
        <taxon>Eukaryota</taxon>
        <taxon>Viridiplantae</taxon>
        <taxon>Streptophyta</taxon>
        <taxon>Embryophyta</taxon>
        <taxon>Tracheophyta</taxon>
        <taxon>Spermatophyta</taxon>
        <taxon>Magnoliopsida</taxon>
        <taxon>Liliopsida</taxon>
        <taxon>Asparagales</taxon>
        <taxon>Orchidaceae</taxon>
        <taxon>Orchidoideae</taxon>
        <taxon>Orchideae</taxon>
        <taxon>Orchidinae</taxon>
        <taxon>Platanthera</taxon>
    </lineage>
</organism>
<accession>A0ABR2LKW6</accession>